<dbReference type="NCBIfam" id="NF005209">
    <property type="entry name" value="PRK06680.1"/>
    <property type="match status" value="1"/>
</dbReference>
<evidence type="ECO:0000313" key="14">
    <source>
        <dbReference type="Proteomes" id="UP000295416"/>
    </source>
</evidence>
<protein>
    <recommendedName>
        <fullName evidence="5 12">D-alanine aminotransferase</fullName>
        <ecNumber evidence="4 12">2.6.1.21</ecNumber>
    </recommendedName>
</protein>
<dbReference type="InterPro" id="IPR001544">
    <property type="entry name" value="Aminotrans_IV"/>
</dbReference>
<dbReference type="Gene3D" id="3.20.10.10">
    <property type="entry name" value="D-amino Acid Aminotransferase, subunit A, domain 2"/>
    <property type="match status" value="1"/>
</dbReference>
<dbReference type="GO" id="GO:0030170">
    <property type="term" value="F:pyridoxal phosphate binding"/>
    <property type="evidence" value="ECO:0007669"/>
    <property type="project" value="InterPro"/>
</dbReference>
<dbReference type="Proteomes" id="UP000295416">
    <property type="component" value="Unassembled WGS sequence"/>
</dbReference>
<comment type="cofactor">
    <cofactor evidence="1 11">
        <name>pyridoxal 5'-phosphate</name>
        <dbReference type="ChEBI" id="CHEBI:597326"/>
    </cofactor>
</comment>
<comment type="function">
    <text evidence="12">Acts on the D-isomers of alanine, leucine, aspartate, glutamate, aminobutyrate, norvaline and asparagine. The enzyme transfers an amino group from a substrate D-amino acid to the pyridoxal phosphate cofactor to form pyridoxamine and an alpha-keto acid in the first half-reaction.</text>
</comment>
<dbReference type="PANTHER" id="PTHR42743">
    <property type="entry name" value="AMINO-ACID AMINOTRANSFERASE"/>
    <property type="match status" value="1"/>
</dbReference>
<dbReference type="InterPro" id="IPR043131">
    <property type="entry name" value="BCAT-like_N"/>
</dbReference>
<dbReference type="GO" id="GO:0046416">
    <property type="term" value="P:D-amino acid metabolic process"/>
    <property type="evidence" value="ECO:0007669"/>
    <property type="project" value="InterPro"/>
</dbReference>
<keyword evidence="7" id="KW-0808">Transferase</keyword>
<dbReference type="InterPro" id="IPR018300">
    <property type="entry name" value="Aminotrans_IV_CS"/>
</dbReference>
<reference evidence="13 14" key="1">
    <citation type="submission" date="2019-03" db="EMBL/GenBank/DDBJ databases">
        <title>Genomic Encyclopedia of Type Strains, Phase IV (KMG-IV): sequencing the most valuable type-strain genomes for metagenomic binning, comparative biology and taxonomic classification.</title>
        <authorList>
            <person name="Goeker M."/>
        </authorList>
    </citation>
    <scope>NUCLEOTIDE SEQUENCE [LARGE SCALE GENOMIC DNA]</scope>
    <source>
        <strain evidence="13 14">DSM 19377</strain>
    </source>
</reference>
<dbReference type="FunFam" id="3.30.470.10:FF:000009">
    <property type="entry name" value="D-alanine aminotransferase"/>
    <property type="match status" value="1"/>
</dbReference>
<dbReference type="FunFam" id="3.20.10.10:FF:000002">
    <property type="entry name" value="D-alanine aminotransferase"/>
    <property type="match status" value="1"/>
</dbReference>
<evidence type="ECO:0000256" key="12">
    <source>
        <dbReference type="RuleBase" id="RU004520"/>
    </source>
</evidence>
<dbReference type="RefSeq" id="WP_132746516.1">
    <property type="nucleotide sequence ID" value="NZ_SLXK01000018.1"/>
</dbReference>
<dbReference type="Gene3D" id="3.30.470.10">
    <property type="match status" value="1"/>
</dbReference>
<dbReference type="CDD" id="cd01558">
    <property type="entry name" value="D-AAT_like"/>
    <property type="match status" value="1"/>
</dbReference>
<sequence>MILYNDKIVERRDVAIDIEDRGYQFGDGVYEVIRVYEGQCFFLDEHLDRLERSAKEIRLDWPCSRKDLQHNIEGLIRENQLSDGMVYLQITRGVANRNHLFPADTASVLTGYVRELVRPVEIMEKGIHTKLLDDIRWLRCDIKSLNLLGNVLLKQEAHEDQCKEAILHRDGTVTEGSSTNVFIVKEGKLFTHPATNLILNGITRLHIINLAKKAGVDIIEQPFTIDTLLQADEVFVSSTTMEIVPVVQIDQEIISGGKSGKITKALQKHFEDSIKLLKI</sequence>
<evidence type="ECO:0000256" key="4">
    <source>
        <dbReference type="ARBA" id="ARBA00012874"/>
    </source>
</evidence>
<dbReference type="PANTHER" id="PTHR42743:SF10">
    <property type="entry name" value="D-ALANINE AMINOTRANSFERASE"/>
    <property type="match status" value="1"/>
</dbReference>
<comment type="subunit">
    <text evidence="3">Homodimer.</text>
</comment>
<keyword evidence="14" id="KW-1185">Reference proteome</keyword>
<evidence type="ECO:0000256" key="9">
    <source>
        <dbReference type="ARBA" id="ARBA00047911"/>
    </source>
</evidence>
<keyword evidence="6" id="KW-0032">Aminotransferase</keyword>
<evidence type="ECO:0000256" key="10">
    <source>
        <dbReference type="RuleBase" id="RU004106"/>
    </source>
</evidence>
<evidence type="ECO:0000256" key="1">
    <source>
        <dbReference type="ARBA" id="ARBA00001933"/>
    </source>
</evidence>
<dbReference type="NCBIfam" id="TIGR01121">
    <property type="entry name" value="D_amino_aminoT"/>
    <property type="match status" value="1"/>
</dbReference>
<comment type="similarity">
    <text evidence="2 10">Belongs to the class-IV pyridoxal-phosphate-dependent aminotransferase family.</text>
</comment>
<dbReference type="InterPro" id="IPR036038">
    <property type="entry name" value="Aminotransferase-like"/>
</dbReference>
<evidence type="ECO:0000256" key="11">
    <source>
        <dbReference type="RuleBase" id="RU004516"/>
    </source>
</evidence>
<dbReference type="InterPro" id="IPR050571">
    <property type="entry name" value="Class-IV_PLP-Dep_Aminotrnsfr"/>
</dbReference>
<dbReference type="GO" id="GO:0008652">
    <property type="term" value="P:amino acid biosynthetic process"/>
    <property type="evidence" value="ECO:0007669"/>
    <property type="project" value="UniProtKB-ARBA"/>
</dbReference>
<dbReference type="AlphaFoldDB" id="A0A4R2NXT4"/>
<dbReference type="EMBL" id="SLXK01000018">
    <property type="protein sequence ID" value="TCP27039.1"/>
    <property type="molecule type" value="Genomic_DNA"/>
</dbReference>
<comment type="catalytic activity">
    <reaction evidence="9 12">
        <text>D-alanine + 2-oxoglutarate = D-glutamate + pyruvate</text>
        <dbReference type="Rhea" id="RHEA:15869"/>
        <dbReference type="ChEBI" id="CHEBI:15361"/>
        <dbReference type="ChEBI" id="CHEBI:16810"/>
        <dbReference type="ChEBI" id="CHEBI:29986"/>
        <dbReference type="ChEBI" id="CHEBI:57416"/>
        <dbReference type="EC" id="2.6.1.21"/>
    </reaction>
</comment>
<evidence type="ECO:0000256" key="5">
    <source>
        <dbReference type="ARBA" id="ARBA00021779"/>
    </source>
</evidence>
<name>A0A4R2NXT4_9BACL</name>
<evidence type="ECO:0000256" key="8">
    <source>
        <dbReference type="ARBA" id="ARBA00022898"/>
    </source>
</evidence>
<dbReference type="GO" id="GO:0046394">
    <property type="term" value="P:carboxylic acid biosynthetic process"/>
    <property type="evidence" value="ECO:0007669"/>
    <property type="project" value="UniProtKB-ARBA"/>
</dbReference>
<dbReference type="GO" id="GO:0005829">
    <property type="term" value="C:cytosol"/>
    <property type="evidence" value="ECO:0007669"/>
    <property type="project" value="TreeGrafter"/>
</dbReference>
<evidence type="ECO:0000256" key="6">
    <source>
        <dbReference type="ARBA" id="ARBA00022576"/>
    </source>
</evidence>
<dbReference type="PROSITE" id="PS00770">
    <property type="entry name" value="AA_TRANSFER_CLASS_4"/>
    <property type="match status" value="1"/>
</dbReference>
<organism evidence="13 14">
    <name type="scientific">Scopulibacillus darangshiensis</name>
    <dbReference type="NCBI Taxonomy" id="442528"/>
    <lineage>
        <taxon>Bacteria</taxon>
        <taxon>Bacillati</taxon>
        <taxon>Bacillota</taxon>
        <taxon>Bacilli</taxon>
        <taxon>Bacillales</taxon>
        <taxon>Sporolactobacillaceae</taxon>
        <taxon>Scopulibacillus</taxon>
    </lineage>
</organism>
<dbReference type="SUPFAM" id="SSF56752">
    <property type="entry name" value="D-aminoacid aminotransferase-like PLP-dependent enzymes"/>
    <property type="match status" value="1"/>
</dbReference>
<comment type="caution">
    <text evidence="13">The sequence shown here is derived from an EMBL/GenBank/DDBJ whole genome shotgun (WGS) entry which is preliminary data.</text>
</comment>
<evidence type="ECO:0000256" key="3">
    <source>
        <dbReference type="ARBA" id="ARBA00011738"/>
    </source>
</evidence>
<dbReference type="EC" id="2.6.1.21" evidence="4 12"/>
<evidence type="ECO:0000313" key="13">
    <source>
        <dbReference type="EMBL" id="TCP27039.1"/>
    </source>
</evidence>
<dbReference type="InterPro" id="IPR005784">
    <property type="entry name" value="D_amino_transT"/>
</dbReference>
<proteinExistence type="inferred from homology"/>
<keyword evidence="8 11" id="KW-0663">Pyridoxal phosphate</keyword>
<dbReference type="Pfam" id="PF01063">
    <property type="entry name" value="Aminotran_4"/>
    <property type="match status" value="1"/>
</dbReference>
<dbReference type="GO" id="GO:0047810">
    <property type="term" value="F:D-alanine-2-oxoglutarate aminotransferase activity"/>
    <property type="evidence" value="ECO:0007669"/>
    <property type="project" value="UniProtKB-EC"/>
</dbReference>
<accession>A0A4R2NXT4</accession>
<evidence type="ECO:0000256" key="7">
    <source>
        <dbReference type="ARBA" id="ARBA00022679"/>
    </source>
</evidence>
<gene>
    <name evidence="13" type="ORF">EV207_11817</name>
</gene>
<dbReference type="InterPro" id="IPR043132">
    <property type="entry name" value="BCAT-like_C"/>
</dbReference>
<dbReference type="OrthoDB" id="9805628at2"/>
<evidence type="ECO:0000256" key="2">
    <source>
        <dbReference type="ARBA" id="ARBA00009320"/>
    </source>
</evidence>